<gene>
    <name evidence="11" type="ORF">A2393_02055</name>
</gene>
<accession>A0A1F8CXN2</accession>
<dbReference type="InterPro" id="IPR056729">
    <property type="entry name" value="GMPPB_C"/>
</dbReference>
<keyword evidence="3" id="KW-0808">Transferase</keyword>
<dbReference type="InterPro" id="IPR050065">
    <property type="entry name" value="GlmU-like"/>
</dbReference>
<name>A0A1F8CXN2_9BACT</name>
<evidence type="ECO:0000313" key="12">
    <source>
        <dbReference type="Proteomes" id="UP000178937"/>
    </source>
</evidence>
<evidence type="ECO:0000256" key="5">
    <source>
        <dbReference type="ARBA" id="ARBA00023268"/>
    </source>
</evidence>
<organism evidence="11 12">
    <name type="scientific">Candidatus Woesebacteria bacterium RIFOXYB1_FULL_41_13</name>
    <dbReference type="NCBI Taxonomy" id="1802540"/>
    <lineage>
        <taxon>Bacteria</taxon>
        <taxon>Candidatus Woeseibacteriota</taxon>
    </lineage>
</organism>
<evidence type="ECO:0000256" key="1">
    <source>
        <dbReference type="ARBA" id="ARBA00005166"/>
    </source>
</evidence>
<comment type="pathway">
    <text evidence="1">Nucleotide-sugar biosynthesis; UDP-N-acetyl-alpha-D-glucosamine biosynthesis; N-acetyl-alpha-D-glucosamine 1-phosphate from alpha-D-glucosamine 6-phosphate (route II): step 2/2.</text>
</comment>
<evidence type="ECO:0000256" key="6">
    <source>
        <dbReference type="ARBA" id="ARBA00023315"/>
    </source>
</evidence>
<keyword evidence="5" id="KW-0511">Multifunctional enzyme</keyword>
<dbReference type="Proteomes" id="UP000178937">
    <property type="component" value="Unassembled WGS sequence"/>
</dbReference>
<dbReference type="CDD" id="cd04181">
    <property type="entry name" value="NTP_transferase"/>
    <property type="match status" value="1"/>
</dbReference>
<comment type="pathway">
    <text evidence="2">Nucleotide-sugar biosynthesis; UDP-N-acetyl-alpha-D-glucosamine biosynthesis; UDP-N-acetyl-alpha-D-glucosamine from N-acetyl-alpha-D-glucosamine 1-phosphate: step 1/1.</text>
</comment>
<dbReference type="STRING" id="1802540.A2393_02055"/>
<dbReference type="PANTHER" id="PTHR43584">
    <property type="entry name" value="NUCLEOTIDYL TRANSFERASE"/>
    <property type="match status" value="1"/>
</dbReference>
<feature type="domain" description="Nucleotidyl transferase" evidence="9">
    <location>
        <begin position="5"/>
        <end position="201"/>
    </location>
</feature>
<evidence type="ECO:0000256" key="8">
    <source>
        <dbReference type="ARBA" id="ARBA00048493"/>
    </source>
</evidence>
<reference evidence="11 12" key="1">
    <citation type="journal article" date="2016" name="Nat. Commun.">
        <title>Thousands of microbial genomes shed light on interconnected biogeochemical processes in an aquifer system.</title>
        <authorList>
            <person name="Anantharaman K."/>
            <person name="Brown C.T."/>
            <person name="Hug L.A."/>
            <person name="Sharon I."/>
            <person name="Castelle C.J."/>
            <person name="Probst A.J."/>
            <person name="Thomas B.C."/>
            <person name="Singh A."/>
            <person name="Wilkins M.J."/>
            <person name="Karaoz U."/>
            <person name="Brodie E.L."/>
            <person name="Williams K.H."/>
            <person name="Hubbard S.S."/>
            <person name="Banfield J.F."/>
        </authorList>
    </citation>
    <scope>NUCLEOTIDE SEQUENCE [LARGE SCALE GENOMIC DNA]</scope>
</reference>
<dbReference type="SUPFAM" id="SSF51161">
    <property type="entry name" value="Trimeric LpxA-like enzymes"/>
    <property type="match status" value="1"/>
</dbReference>
<dbReference type="InterPro" id="IPR029044">
    <property type="entry name" value="Nucleotide-diphossugar_trans"/>
</dbReference>
<evidence type="ECO:0000256" key="3">
    <source>
        <dbReference type="ARBA" id="ARBA00022679"/>
    </source>
</evidence>
<sequence>MEYQVVILAGGESSRFFPFNDIHKSFFRLAGKTILERTLESVKKLNPSEIILVLGSKNFEREKEICESIPAFEGVRYVSEKRPLGQADAILSAGEYITKDFFVINASQFNFHNLAKEFIEKHKESETIATLGITRTNTPSKYGIVDLENDRIRGIVEKPKSGSEPSDMRLVGIYLFSKDFLPELSKTPISDCSLEETLNKVAKEGNVGSVSITTNTPSLKYPWDLFSLKDFIFSETSYGIDKTAVVEKTAVFKGSDIYVGKNAHIYDFAIIEGPAYIGEDAVVGAYCQVRGGTVLGSGAQIERYCDVKNSIIGDGTHFHSGFVADSVIGKNCRVGAGFVTANKRLDRSSINVIVKGKATDSGIGGIGVFMGDGSKVGIRVSSMPGTVVGEESNIYPGVTIKGLYKVESVIKK</sequence>
<dbReference type="SUPFAM" id="SSF53448">
    <property type="entry name" value="Nucleotide-diphospho-sugar transferases"/>
    <property type="match status" value="1"/>
</dbReference>
<dbReference type="InterPro" id="IPR005835">
    <property type="entry name" value="NTP_transferase_dom"/>
</dbReference>
<dbReference type="Pfam" id="PF25087">
    <property type="entry name" value="GMPPB_C"/>
    <property type="match status" value="1"/>
</dbReference>
<dbReference type="AlphaFoldDB" id="A0A1F8CXN2"/>
<dbReference type="Gene3D" id="2.160.10.10">
    <property type="entry name" value="Hexapeptide repeat proteins"/>
    <property type="match status" value="1"/>
</dbReference>
<evidence type="ECO:0000256" key="7">
    <source>
        <dbReference type="ARBA" id="ARBA00048247"/>
    </source>
</evidence>
<keyword evidence="4" id="KW-0548">Nucleotidyltransferase</keyword>
<comment type="caution">
    <text evidence="11">The sequence shown here is derived from an EMBL/GenBank/DDBJ whole genome shotgun (WGS) entry which is preliminary data.</text>
</comment>
<dbReference type="Gene3D" id="3.90.550.10">
    <property type="entry name" value="Spore Coat Polysaccharide Biosynthesis Protein SpsA, Chain A"/>
    <property type="match status" value="1"/>
</dbReference>
<evidence type="ECO:0000259" key="9">
    <source>
        <dbReference type="Pfam" id="PF00483"/>
    </source>
</evidence>
<keyword evidence="6" id="KW-0012">Acyltransferase</keyword>
<evidence type="ECO:0000256" key="2">
    <source>
        <dbReference type="ARBA" id="ARBA00005208"/>
    </source>
</evidence>
<dbReference type="GO" id="GO:0003977">
    <property type="term" value="F:UDP-N-acetylglucosamine diphosphorylase activity"/>
    <property type="evidence" value="ECO:0007669"/>
    <property type="project" value="UniProtKB-EC"/>
</dbReference>
<evidence type="ECO:0000313" key="11">
    <source>
        <dbReference type="EMBL" id="OGM81031.1"/>
    </source>
</evidence>
<dbReference type="PANTHER" id="PTHR43584:SF8">
    <property type="entry name" value="N-ACETYLMURAMATE ALPHA-1-PHOSPHATE URIDYLYLTRANSFERASE"/>
    <property type="match status" value="1"/>
</dbReference>
<protein>
    <submittedName>
        <fullName evidence="11">Uncharacterized protein</fullName>
    </submittedName>
</protein>
<evidence type="ECO:0000259" key="10">
    <source>
        <dbReference type="Pfam" id="PF25087"/>
    </source>
</evidence>
<dbReference type="GO" id="GO:0019134">
    <property type="term" value="F:glucosamine-1-phosphate N-acetyltransferase activity"/>
    <property type="evidence" value="ECO:0007669"/>
    <property type="project" value="UniProtKB-EC"/>
</dbReference>
<proteinExistence type="predicted"/>
<evidence type="ECO:0000256" key="4">
    <source>
        <dbReference type="ARBA" id="ARBA00022695"/>
    </source>
</evidence>
<comment type="catalytic activity">
    <reaction evidence="7">
        <text>alpha-D-glucosamine 1-phosphate + acetyl-CoA = N-acetyl-alpha-D-glucosamine 1-phosphate + CoA + H(+)</text>
        <dbReference type="Rhea" id="RHEA:13725"/>
        <dbReference type="ChEBI" id="CHEBI:15378"/>
        <dbReference type="ChEBI" id="CHEBI:57287"/>
        <dbReference type="ChEBI" id="CHEBI:57288"/>
        <dbReference type="ChEBI" id="CHEBI:57776"/>
        <dbReference type="ChEBI" id="CHEBI:58516"/>
        <dbReference type="EC" id="2.3.1.157"/>
    </reaction>
</comment>
<dbReference type="InterPro" id="IPR011004">
    <property type="entry name" value="Trimer_LpxA-like_sf"/>
</dbReference>
<dbReference type="EMBL" id="MGIA01000018">
    <property type="protein sequence ID" value="OGM81031.1"/>
    <property type="molecule type" value="Genomic_DNA"/>
</dbReference>
<feature type="domain" description="Mannose-1-phosphate guanyltransferase C-terminal" evidence="10">
    <location>
        <begin position="271"/>
        <end position="402"/>
    </location>
</feature>
<comment type="catalytic activity">
    <reaction evidence="8">
        <text>N-acetyl-alpha-D-glucosamine 1-phosphate + UTP + H(+) = UDP-N-acetyl-alpha-D-glucosamine + diphosphate</text>
        <dbReference type="Rhea" id="RHEA:13509"/>
        <dbReference type="ChEBI" id="CHEBI:15378"/>
        <dbReference type="ChEBI" id="CHEBI:33019"/>
        <dbReference type="ChEBI" id="CHEBI:46398"/>
        <dbReference type="ChEBI" id="CHEBI:57705"/>
        <dbReference type="ChEBI" id="CHEBI:57776"/>
        <dbReference type="EC" id="2.7.7.23"/>
    </reaction>
</comment>
<dbReference type="Pfam" id="PF00483">
    <property type="entry name" value="NTP_transferase"/>
    <property type="match status" value="1"/>
</dbReference>